<dbReference type="EMBL" id="RBLG01000008">
    <property type="protein sequence ID" value="RKS42545.1"/>
    <property type="molecule type" value="Genomic_DNA"/>
</dbReference>
<evidence type="ECO:0000313" key="3">
    <source>
        <dbReference type="Proteomes" id="UP000276282"/>
    </source>
</evidence>
<dbReference type="RefSeq" id="WP_121346996.1">
    <property type="nucleotide sequence ID" value="NZ_RBLG01000008.1"/>
</dbReference>
<dbReference type="Proteomes" id="UP000276282">
    <property type="component" value="Unassembled WGS sequence"/>
</dbReference>
<proteinExistence type="predicted"/>
<dbReference type="AlphaFoldDB" id="A0A495NXQ9"/>
<keyword evidence="1" id="KW-0175">Coiled coil</keyword>
<evidence type="ECO:0000313" key="2">
    <source>
        <dbReference type="EMBL" id="RKS42545.1"/>
    </source>
</evidence>
<name>A0A495NXQ9_9FLAO</name>
<protein>
    <recommendedName>
        <fullName evidence="4">DUF4163 domain-containing protein</fullName>
    </recommendedName>
</protein>
<organism evidence="2 3">
    <name type="scientific">Gillisia mitskevichiae</name>
    <dbReference type="NCBI Taxonomy" id="270921"/>
    <lineage>
        <taxon>Bacteria</taxon>
        <taxon>Pseudomonadati</taxon>
        <taxon>Bacteroidota</taxon>
        <taxon>Flavobacteriia</taxon>
        <taxon>Flavobacteriales</taxon>
        <taxon>Flavobacteriaceae</taxon>
        <taxon>Gillisia</taxon>
    </lineage>
</organism>
<gene>
    <name evidence="2" type="ORF">BC962_3212</name>
</gene>
<feature type="coiled-coil region" evidence="1">
    <location>
        <begin position="146"/>
        <end position="173"/>
    </location>
</feature>
<keyword evidence="3" id="KW-1185">Reference proteome</keyword>
<comment type="caution">
    <text evidence="2">The sequence shown here is derived from an EMBL/GenBank/DDBJ whole genome shotgun (WGS) entry which is preliminary data.</text>
</comment>
<reference evidence="2 3" key="1">
    <citation type="submission" date="2018-10" db="EMBL/GenBank/DDBJ databases">
        <title>Genomic Encyclopedia of Archaeal and Bacterial Type Strains, Phase II (KMG-II): from individual species to whole genera.</title>
        <authorList>
            <person name="Goeker M."/>
        </authorList>
    </citation>
    <scope>NUCLEOTIDE SEQUENCE [LARGE SCALE GENOMIC DNA]</scope>
    <source>
        <strain evidence="2 3">DSM 19839</strain>
    </source>
</reference>
<sequence>MKILIILSFLFFSINIFGQNVQIDTLKIILSERINDLNSTQMNYPLIRTGDKKIDSLINYDLKNKVTLNEMPTASIDSTLNEWASYGVVSFDFDVNYNKNGILSLEINGEGCGAYCETWSNYYNYSTINGKALKLSDILELEYLKEDIYSRKSEQYEKNRKELKQQLEVDEGLDLRTYNFILERYNECDSSFQIDEFALFNDRIEIIENCYMIHALRAAMPFINIEYKLSDIKEYLIIKN</sequence>
<dbReference type="OrthoDB" id="9127154at2"/>
<evidence type="ECO:0008006" key="4">
    <source>
        <dbReference type="Google" id="ProtNLM"/>
    </source>
</evidence>
<accession>A0A495NXQ9</accession>
<dbReference type="Gene3D" id="3.30.565.40">
    <property type="entry name" value="Fervidobacterium nodosum Rt17-B1 like"/>
    <property type="match status" value="1"/>
</dbReference>
<evidence type="ECO:0000256" key="1">
    <source>
        <dbReference type="SAM" id="Coils"/>
    </source>
</evidence>